<dbReference type="Proteomes" id="UP000801492">
    <property type="component" value="Unassembled WGS sequence"/>
</dbReference>
<dbReference type="OrthoDB" id="5538672at2759"/>
<reference evidence="1" key="1">
    <citation type="submission" date="2019-08" db="EMBL/GenBank/DDBJ databases">
        <title>The genome of the North American firefly Photinus pyralis.</title>
        <authorList>
            <consortium name="Photinus pyralis genome working group"/>
            <person name="Fallon T.R."/>
            <person name="Sander Lower S.E."/>
            <person name="Weng J.-K."/>
        </authorList>
    </citation>
    <scope>NUCLEOTIDE SEQUENCE</scope>
    <source>
        <strain evidence="1">TRF0915ILg1</strain>
        <tissue evidence="1">Whole body</tissue>
    </source>
</reference>
<evidence type="ECO:0000313" key="1">
    <source>
        <dbReference type="EMBL" id="KAF2903248.1"/>
    </source>
</evidence>
<organism evidence="1 2">
    <name type="scientific">Ignelater luminosus</name>
    <name type="common">Cucubano</name>
    <name type="synonym">Pyrophorus luminosus</name>
    <dbReference type="NCBI Taxonomy" id="2038154"/>
    <lineage>
        <taxon>Eukaryota</taxon>
        <taxon>Metazoa</taxon>
        <taxon>Ecdysozoa</taxon>
        <taxon>Arthropoda</taxon>
        <taxon>Hexapoda</taxon>
        <taxon>Insecta</taxon>
        <taxon>Pterygota</taxon>
        <taxon>Neoptera</taxon>
        <taxon>Endopterygota</taxon>
        <taxon>Coleoptera</taxon>
        <taxon>Polyphaga</taxon>
        <taxon>Elateriformia</taxon>
        <taxon>Elateroidea</taxon>
        <taxon>Elateridae</taxon>
        <taxon>Agrypninae</taxon>
        <taxon>Pyrophorini</taxon>
        <taxon>Ignelater</taxon>
    </lineage>
</organism>
<name>A0A8K0DBW9_IGNLU</name>
<dbReference type="AlphaFoldDB" id="A0A8K0DBW9"/>
<keyword evidence="2" id="KW-1185">Reference proteome</keyword>
<accession>A0A8K0DBW9</accession>
<gene>
    <name evidence="1" type="ORF">ILUMI_02944</name>
</gene>
<sequence>MSETEIKIYNINDVNKKILAKPLHLHPEKEYLGVHNKYRDEDYKIYIEKQEQFYKAAGQYKQLNKNALLHNKNKLDMFSINILRYFSECECDTLPKNMRCSNEPNATGLLVRKRTIRPANKQTIKEMDICLLEPWFKRYLKLCKFIYAARTIILKNRLLKNLQILKQLDKETVAIYEKGHKKFENVSYASIFDKFIN</sequence>
<proteinExistence type="predicted"/>
<comment type="caution">
    <text evidence="1">The sequence shown here is derived from an EMBL/GenBank/DDBJ whole genome shotgun (WGS) entry which is preliminary data.</text>
</comment>
<protein>
    <submittedName>
        <fullName evidence="1">Uncharacterized protein</fullName>
    </submittedName>
</protein>
<evidence type="ECO:0000313" key="2">
    <source>
        <dbReference type="Proteomes" id="UP000801492"/>
    </source>
</evidence>
<dbReference type="EMBL" id="VTPC01001074">
    <property type="protein sequence ID" value="KAF2903248.1"/>
    <property type="molecule type" value="Genomic_DNA"/>
</dbReference>